<accession>A0A8S9H5P3</accession>
<evidence type="ECO:0000259" key="7">
    <source>
        <dbReference type="Pfam" id="PF00900"/>
    </source>
</evidence>
<keyword evidence="3" id="KW-0694">RNA-binding</keyword>
<keyword evidence="5" id="KW-0687">Ribonucleoprotein</keyword>
<organism evidence="9 10">
    <name type="scientific">Brassica cretica</name>
    <name type="common">Mustard</name>
    <dbReference type="NCBI Taxonomy" id="69181"/>
    <lineage>
        <taxon>Eukaryota</taxon>
        <taxon>Viridiplantae</taxon>
        <taxon>Streptophyta</taxon>
        <taxon>Embryophyta</taxon>
        <taxon>Tracheophyta</taxon>
        <taxon>Spermatophyta</taxon>
        <taxon>Magnoliopsida</taxon>
        <taxon>eudicotyledons</taxon>
        <taxon>Gunneridae</taxon>
        <taxon>Pentapetalae</taxon>
        <taxon>rosids</taxon>
        <taxon>malvids</taxon>
        <taxon>Brassicales</taxon>
        <taxon>Brassicaceae</taxon>
        <taxon>Brassiceae</taxon>
        <taxon>Brassica</taxon>
    </lineage>
</organism>
<feature type="domain" description="Small ribosomal subunit protein eS4 central region" evidence="7">
    <location>
        <begin position="253"/>
        <end position="289"/>
    </location>
</feature>
<evidence type="ECO:0000259" key="8">
    <source>
        <dbReference type="Pfam" id="PF16121"/>
    </source>
</evidence>
<reference evidence="9" key="1">
    <citation type="submission" date="2019-12" db="EMBL/GenBank/DDBJ databases">
        <title>Genome sequencing and annotation of Brassica cretica.</title>
        <authorList>
            <person name="Studholme D.J."/>
            <person name="Sarris P.F."/>
        </authorList>
    </citation>
    <scope>NUCLEOTIDE SEQUENCE</scope>
    <source>
        <strain evidence="9">PFS-001/15</strain>
        <tissue evidence="9">Leaf</tissue>
    </source>
</reference>
<protein>
    <submittedName>
        <fullName evidence="9">Uncharacterized protein</fullName>
    </submittedName>
</protein>
<evidence type="ECO:0000256" key="6">
    <source>
        <dbReference type="SAM" id="MobiDB-lite"/>
    </source>
</evidence>
<name>A0A8S9H5P3_BRACR</name>
<dbReference type="CDD" id="cd06087">
    <property type="entry name" value="KOW_RPS4"/>
    <property type="match status" value="1"/>
</dbReference>
<dbReference type="PANTHER" id="PTHR11581:SF0">
    <property type="entry name" value="SMALL RIBOSOMAL SUBUNIT PROTEIN ES4"/>
    <property type="match status" value="1"/>
</dbReference>
<dbReference type="InterPro" id="IPR032277">
    <property type="entry name" value="Ribosomal_eS4_C"/>
</dbReference>
<comment type="caution">
    <text evidence="9">The sequence shown here is derived from an EMBL/GenBank/DDBJ whole genome shotgun (WGS) entry which is preliminary data.</text>
</comment>
<evidence type="ECO:0000256" key="3">
    <source>
        <dbReference type="ARBA" id="ARBA00022884"/>
    </source>
</evidence>
<feature type="region of interest" description="Disordered" evidence="6">
    <location>
        <begin position="198"/>
        <end position="235"/>
    </location>
</feature>
<dbReference type="Pfam" id="PF16121">
    <property type="entry name" value="40S_S4_C"/>
    <property type="match status" value="1"/>
</dbReference>
<dbReference type="Gene3D" id="2.40.50.740">
    <property type="match status" value="1"/>
</dbReference>
<dbReference type="InterPro" id="IPR000876">
    <property type="entry name" value="Ribosomal_eS4"/>
</dbReference>
<dbReference type="InterPro" id="IPR041982">
    <property type="entry name" value="Ribosomal_eS4_KOW"/>
</dbReference>
<keyword evidence="4" id="KW-0689">Ribosomal protein</keyword>
<evidence type="ECO:0000256" key="4">
    <source>
        <dbReference type="ARBA" id="ARBA00022980"/>
    </source>
</evidence>
<dbReference type="InterPro" id="IPR014722">
    <property type="entry name" value="Rib_uL2_dom2"/>
</dbReference>
<dbReference type="EMBL" id="QGKW02001988">
    <property type="protein sequence ID" value="KAF2552436.1"/>
    <property type="molecule type" value="Genomic_DNA"/>
</dbReference>
<dbReference type="AlphaFoldDB" id="A0A8S9H5P3"/>
<dbReference type="Proteomes" id="UP000712281">
    <property type="component" value="Unassembled WGS sequence"/>
</dbReference>
<sequence length="363" mass="40200">MSLIDGMISECGSESSRLAGELTEMQGRWSETEAMLTAVKDSHSKKVSKLEVEIGELERDLGKTVSSLLKEKKARKAKSSEVRRLQRQIECDVGSTSCGIEEAKDVLRAEFQAHLAKISAFLGSLECIRSRDLALATVEGGMAVIRALQSETPPSLEAEETRLSGCKGDSAAVDGDFDLVLADLKSACFLPTCSEDPEGKNPVVGEKSRCRGKQRRRGPALGRSDGRRGGLSPEDDHDALQIVQCEKYLVWLEGYIPYLDTYNGRTIRYPDLLIRPNNTIKVDLEENKIVEFIKFDVENVVTGSFETIRIQDSTGHEFTTRLGNVFTIGQSNLMRWAGLNGPSNWVESLNHRAELECRAHYAE</sequence>
<dbReference type="GO" id="GO:0006412">
    <property type="term" value="P:translation"/>
    <property type="evidence" value="ECO:0007669"/>
    <property type="project" value="InterPro"/>
</dbReference>
<dbReference type="GO" id="GO:0022627">
    <property type="term" value="C:cytosolic small ribosomal subunit"/>
    <property type="evidence" value="ECO:0007669"/>
    <property type="project" value="TreeGrafter"/>
</dbReference>
<dbReference type="GO" id="GO:0019843">
    <property type="term" value="F:rRNA binding"/>
    <property type="evidence" value="ECO:0007669"/>
    <property type="project" value="UniProtKB-KW"/>
</dbReference>
<dbReference type="PANTHER" id="PTHR11581">
    <property type="entry name" value="30S/40S RIBOSOMAL PROTEIN S4"/>
    <property type="match status" value="1"/>
</dbReference>
<dbReference type="InterPro" id="IPR038237">
    <property type="entry name" value="Ribosomal_eS4_central_sf"/>
</dbReference>
<evidence type="ECO:0000256" key="2">
    <source>
        <dbReference type="ARBA" id="ARBA00022730"/>
    </source>
</evidence>
<evidence type="ECO:0000313" key="10">
    <source>
        <dbReference type="Proteomes" id="UP000712281"/>
    </source>
</evidence>
<evidence type="ECO:0000256" key="5">
    <source>
        <dbReference type="ARBA" id="ARBA00023274"/>
    </source>
</evidence>
<dbReference type="Gene3D" id="2.30.30.30">
    <property type="match status" value="1"/>
</dbReference>
<dbReference type="GO" id="GO:0003735">
    <property type="term" value="F:structural constituent of ribosome"/>
    <property type="evidence" value="ECO:0007669"/>
    <property type="project" value="InterPro"/>
</dbReference>
<feature type="domain" description="Small ribosomal subunit protein eS4 C-terminal" evidence="8">
    <location>
        <begin position="312"/>
        <end position="332"/>
    </location>
</feature>
<gene>
    <name evidence="9" type="ORF">F2Q68_00034139</name>
</gene>
<dbReference type="InterPro" id="IPR013845">
    <property type="entry name" value="Ribosomal_eS4_central_region"/>
</dbReference>
<dbReference type="Pfam" id="PF00900">
    <property type="entry name" value="Ribosomal_S4e"/>
    <property type="match status" value="1"/>
</dbReference>
<keyword evidence="2" id="KW-0699">rRNA-binding</keyword>
<comment type="similarity">
    <text evidence="1">Belongs to the eukaryotic ribosomal protein eS4 family.</text>
</comment>
<proteinExistence type="inferred from homology"/>
<evidence type="ECO:0000256" key="1">
    <source>
        <dbReference type="ARBA" id="ARBA00007500"/>
    </source>
</evidence>
<evidence type="ECO:0000313" key="9">
    <source>
        <dbReference type="EMBL" id="KAF2552436.1"/>
    </source>
</evidence>